<organism evidence="1 2">
    <name type="scientific">Seminavis robusta</name>
    <dbReference type="NCBI Taxonomy" id="568900"/>
    <lineage>
        <taxon>Eukaryota</taxon>
        <taxon>Sar</taxon>
        <taxon>Stramenopiles</taxon>
        <taxon>Ochrophyta</taxon>
        <taxon>Bacillariophyta</taxon>
        <taxon>Bacillariophyceae</taxon>
        <taxon>Bacillariophycidae</taxon>
        <taxon>Naviculales</taxon>
        <taxon>Naviculaceae</taxon>
        <taxon>Seminavis</taxon>
    </lineage>
</organism>
<accession>A0A9N8EW70</accession>
<sequence>MNATKSRSLIRSLAAASTSSVAALTVYDSSGKGTHNYPTNVPTTAISGPLSFGGLSVMRGVTTCCEAPQKSPMETTGRPSWLRRTLASLRLSSLPIPRLIVPGDPAFVMDPRLLQKRQDDEIQMQELVRTAIASREHRKNPKALQELNDKCLELAYGEGVTMKIRQDFIHRHGCTGWTDDVLDAIIELGKDRGVVEIGAGNGQWARAIMDRSTSTIHNNSNNNDTRRKKKFDLVLAFDDRSELPLDQQVFNKKTQIHRDYFYDKVKKCDANFSNTLRHWECRGRVLLLVYPPPGDMAINAVEQYVSAAPINDTVIYVGEGRGGANANEALFDQLESGDWILMRVMKVKSFGSKGYEQLYILKRRNPQS</sequence>
<dbReference type="AlphaFoldDB" id="A0A9N8EW70"/>
<dbReference type="InterPro" id="IPR029063">
    <property type="entry name" value="SAM-dependent_MTases_sf"/>
</dbReference>
<dbReference type="EMBL" id="CAICTM010001941">
    <property type="protein sequence ID" value="CAB9527109.1"/>
    <property type="molecule type" value="Genomic_DNA"/>
</dbReference>
<gene>
    <name evidence="1" type="ORF">SEMRO_1943_G306830.1</name>
</gene>
<dbReference type="SUPFAM" id="SSF53335">
    <property type="entry name" value="S-adenosyl-L-methionine-dependent methyltransferases"/>
    <property type="match status" value="1"/>
</dbReference>
<evidence type="ECO:0000313" key="2">
    <source>
        <dbReference type="Proteomes" id="UP001153069"/>
    </source>
</evidence>
<dbReference type="PANTHER" id="PTHR39290">
    <property type="entry name" value="C3H1-TYPE DOMAIN-CONTAINING PROTEIN-RELATED"/>
    <property type="match status" value="1"/>
</dbReference>
<keyword evidence="2" id="KW-1185">Reference proteome</keyword>
<proteinExistence type="predicted"/>
<dbReference type="Proteomes" id="UP001153069">
    <property type="component" value="Unassembled WGS sequence"/>
</dbReference>
<dbReference type="OrthoDB" id="5411518at2759"/>
<protein>
    <submittedName>
        <fullName evidence="1">Uncharacterized protein</fullName>
    </submittedName>
</protein>
<dbReference type="PANTHER" id="PTHR39290:SF6">
    <property type="entry name" value="S-ADENOSYL-L-METHIONINE-DEPENDENT METHYLTRANSFERASES SUPERFAMILY PROTEIN"/>
    <property type="match status" value="1"/>
</dbReference>
<reference evidence="1" key="1">
    <citation type="submission" date="2020-06" db="EMBL/GenBank/DDBJ databases">
        <authorList>
            <consortium name="Plant Systems Biology data submission"/>
        </authorList>
    </citation>
    <scope>NUCLEOTIDE SEQUENCE</scope>
    <source>
        <strain evidence="1">D6</strain>
    </source>
</reference>
<comment type="caution">
    <text evidence="1">The sequence shown here is derived from an EMBL/GenBank/DDBJ whole genome shotgun (WGS) entry which is preliminary data.</text>
</comment>
<name>A0A9N8EW70_9STRA</name>
<evidence type="ECO:0000313" key="1">
    <source>
        <dbReference type="EMBL" id="CAB9527109.1"/>
    </source>
</evidence>